<reference evidence="1 2" key="1">
    <citation type="submission" date="2016-04" db="EMBL/GenBank/DDBJ databases">
        <title>ATOL: Assembling a taxonomically balanced genome-scale reconstruction of the evolutionary history of the Enterobacteriaceae.</title>
        <authorList>
            <person name="Plunkett G.III."/>
            <person name="Neeno-Eckwall E.C."/>
            <person name="Glasner J.D."/>
            <person name="Perna N.T."/>
        </authorList>
    </citation>
    <scope>NUCLEOTIDE SEQUENCE [LARGE SCALE GENOMIC DNA]</scope>
    <source>
        <strain evidence="1 2">ATCC 51604</strain>
    </source>
</reference>
<organism evidence="1 2">
    <name type="scientific">Buttiauxella gaviniae ATCC 51604</name>
    <dbReference type="NCBI Taxonomy" id="1354253"/>
    <lineage>
        <taxon>Bacteria</taxon>
        <taxon>Pseudomonadati</taxon>
        <taxon>Pseudomonadota</taxon>
        <taxon>Gammaproteobacteria</taxon>
        <taxon>Enterobacterales</taxon>
        <taxon>Enterobacteriaceae</taxon>
        <taxon>Buttiauxella</taxon>
    </lineage>
</organism>
<dbReference type="AlphaFoldDB" id="A0A1B7HPY3"/>
<comment type="caution">
    <text evidence="1">The sequence shown here is derived from an EMBL/GenBank/DDBJ whole genome shotgun (WGS) entry which is preliminary data.</text>
</comment>
<dbReference type="Proteomes" id="UP000078504">
    <property type="component" value="Unassembled WGS sequence"/>
</dbReference>
<name>A0A1B7HPY3_9ENTR</name>
<sequence>MKKLITANDVREAQAPCLKTIAFVLKESIITPEARVVADQLEITLVEEGAGPVATDHTPPRSERQRIREEIISQLPEGKFTESLMAPSSLKTGCGQTIPSAKGAKFVCLLAVV</sequence>
<protein>
    <submittedName>
        <fullName evidence="1">EutQ family ethanolamine utilization protein</fullName>
    </submittedName>
</protein>
<accession>A0A1B7HPY3</accession>
<gene>
    <name evidence="1" type="ORF">M977_03952</name>
</gene>
<evidence type="ECO:0000313" key="1">
    <source>
        <dbReference type="EMBL" id="OAT17677.1"/>
    </source>
</evidence>
<dbReference type="EMBL" id="LXEP01000036">
    <property type="protein sequence ID" value="OAT17677.1"/>
    <property type="molecule type" value="Genomic_DNA"/>
</dbReference>
<evidence type="ECO:0000313" key="2">
    <source>
        <dbReference type="Proteomes" id="UP000078504"/>
    </source>
</evidence>
<dbReference type="RefSeq" id="WP_064518337.1">
    <property type="nucleotide sequence ID" value="NZ_LXEP01000036.1"/>
</dbReference>
<dbReference type="PATRIC" id="fig|1354253.4.peg.4043"/>
<proteinExistence type="predicted"/>